<keyword evidence="2" id="KW-1185">Reference proteome</keyword>
<accession>A0A167QKP3</accession>
<gene>
    <name evidence="1" type="ORF">ISF_06967</name>
</gene>
<proteinExistence type="predicted"/>
<dbReference type="RefSeq" id="XP_018702216.1">
    <property type="nucleotide sequence ID" value="XM_018850571.1"/>
</dbReference>
<evidence type="ECO:0000313" key="2">
    <source>
        <dbReference type="Proteomes" id="UP000076744"/>
    </source>
</evidence>
<comment type="caution">
    <text evidence="1">The sequence shown here is derived from an EMBL/GenBank/DDBJ whole genome shotgun (WGS) entry which is preliminary data.</text>
</comment>
<dbReference type="EMBL" id="AZHB01000019">
    <property type="protein sequence ID" value="OAA57726.1"/>
    <property type="molecule type" value="Genomic_DNA"/>
</dbReference>
<organism evidence="1 2">
    <name type="scientific">Cordyceps fumosorosea (strain ARSEF 2679)</name>
    <name type="common">Isaria fumosorosea</name>
    <dbReference type="NCBI Taxonomy" id="1081104"/>
    <lineage>
        <taxon>Eukaryota</taxon>
        <taxon>Fungi</taxon>
        <taxon>Dikarya</taxon>
        <taxon>Ascomycota</taxon>
        <taxon>Pezizomycotina</taxon>
        <taxon>Sordariomycetes</taxon>
        <taxon>Hypocreomycetidae</taxon>
        <taxon>Hypocreales</taxon>
        <taxon>Cordycipitaceae</taxon>
        <taxon>Cordyceps</taxon>
    </lineage>
</organism>
<reference evidence="1 2" key="1">
    <citation type="journal article" date="2016" name="Genome Biol. Evol.">
        <title>Divergent and convergent evolution of fungal pathogenicity.</title>
        <authorList>
            <person name="Shang Y."/>
            <person name="Xiao G."/>
            <person name="Zheng P."/>
            <person name="Cen K."/>
            <person name="Zhan S."/>
            <person name="Wang C."/>
        </authorList>
    </citation>
    <scope>NUCLEOTIDE SEQUENCE [LARGE SCALE GENOMIC DNA]</scope>
    <source>
        <strain evidence="1 2">ARSEF 2679</strain>
    </source>
</reference>
<dbReference type="AlphaFoldDB" id="A0A167QKP3"/>
<evidence type="ECO:0000313" key="1">
    <source>
        <dbReference type="EMBL" id="OAA57726.1"/>
    </source>
</evidence>
<dbReference type="GeneID" id="30023259"/>
<sequence>MKELFKERPLPILPPTTCFRRVGSSRRQRAALCIRKLESDSVTHVPVLLRLWIQQLRLYEGSTVPGQFNNNAVAPIAFTPPGGIATSIDVPAPRRRVTVSFSTRSSRNASGCAAFYPNLTVKVSGGVADHSFEISENTIAWTQKSFTFKPKTDGIFVIAVTTSPQASIGCAPTIYNVQAYQDRE</sequence>
<protein>
    <submittedName>
        <fullName evidence="1">Uncharacterized protein</fullName>
    </submittedName>
</protein>
<dbReference type="Proteomes" id="UP000076744">
    <property type="component" value="Unassembled WGS sequence"/>
</dbReference>
<name>A0A167QKP3_CORFA</name>